<evidence type="ECO:0000256" key="1">
    <source>
        <dbReference type="SAM" id="Phobius"/>
    </source>
</evidence>
<protein>
    <recommendedName>
        <fullName evidence="4">DUF4281 domain-containing protein</fullName>
    </recommendedName>
</protein>
<keyword evidence="1" id="KW-0812">Transmembrane</keyword>
<feature type="transmembrane region" description="Helical" evidence="1">
    <location>
        <begin position="6"/>
        <end position="24"/>
    </location>
</feature>
<dbReference type="Pfam" id="PF14108">
    <property type="entry name" value="ABA4-like"/>
    <property type="match status" value="1"/>
</dbReference>
<dbReference type="HOGENOM" id="CLU_146087_0_0_5"/>
<organism evidence="2 3">
    <name type="scientific">Maricaulis maris (strain MCS10)</name>
    <name type="common">Caulobacter maris</name>
    <dbReference type="NCBI Taxonomy" id="394221"/>
    <lineage>
        <taxon>Bacteria</taxon>
        <taxon>Pseudomonadati</taxon>
        <taxon>Pseudomonadota</taxon>
        <taxon>Alphaproteobacteria</taxon>
        <taxon>Maricaulales</taxon>
        <taxon>Maricaulaceae</taxon>
        <taxon>Maricaulis</taxon>
    </lineage>
</organism>
<dbReference type="PANTHER" id="PTHR34543">
    <property type="entry name" value="PROTEIN ABA DEFICIENT 4, CHLOROPLASTIC"/>
    <property type="match status" value="1"/>
</dbReference>
<feature type="transmembrane region" description="Helical" evidence="1">
    <location>
        <begin position="79"/>
        <end position="99"/>
    </location>
</feature>
<dbReference type="InterPro" id="IPR025461">
    <property type="entry name" value="ABA4-like"/>
</dbReference>
<evidence type="ECO:0008006" key="4">
    <source>
        <dbReference type="Google" id="ProtNLM"/>
    </source>
</evidence>
<dbReference type="AlphaFoldDB" id="Q0ASD6"/>
<dbReference type="PANTHER" id="PTHR34543:SF1">
    <property type="entry name" value="PROTEIN ABA DEFICIENT 4, CHLOROPLASTIC"/>
    <property type="match status" value="1"/>
</dbReference>
<feature type="transmembrane region" description="Helical" evidence="1">
    <location>
        <begin position="36"/>
        <end position="59"/>
    </location>
</feature>
<dbReference type="STRING" id="394221.Mmar10_0508"/>
<dbReference type="eggNOG" id="ENOG5032Z94">
    <property type="taxonomic scope" value="Bacteria"/>
</dbReference>
<keyword evidence="3" id="KW-1185">Reference proteome</keyword>
<keyword evidence="1" id="KW-1133">Transmembrane helix</keyword>
<evidence type="ECO:0000313" key="2">
    <source>
        <dbReference type="EMBL" id="ABI64801.1"/>
    </source>
</evidence>
<keyword evidence="1" id="KW-0472">Membrane</keyword>
<name>Q0ASD6_MARMM</name>
<dbReference type="Proteomes" id="UP000001964">
    <property type="component" value="Chromosome"/>
</dbReference>
<gene>
    <name evidence="2" type="ordered locus">Mmar10_0508</name>
</gene>
<reference evidence="2 3" key="1">
    <citation type="submission" date="2006-08" db="EMBL/GenBank/DDBJ databases">
        <title>Complete sequence of Maricaulis maris MCS10.</title>
        <authorList>
            <consortium name="US DOE Joint Genome Institute"/>
            <person name="Copeland A."/>
            <person name="Lucas S."/>
            <person name="Lapidus A."/>
            <person name="Barry K."/>
            <person name="Detter J.C."/>
            <person name="Glavina del Rio T."/>
            <person name="Hammon N."/>
            <person name="Israni S."/>
            <person name="Dalin E."/>
            <person name="Tice H."/>
            <person name="Pitluck S."/>
            <person name="Saunders E."/>
            <person name="Brettin T."/>
            <person name="Bruce D."/>
            <person name="Han C."/>
            <person name="Tapia R."/>
            <person name="Gilna P."/>
            <person name="Schmutz J."/>
            <person name="Larimer F."/>
            <person name="Land M."/>
            <person name="Hauser L."/>
            <person name="Kyrpides N."/>
            <person name="Mikhailova N."/>
            <person name="Viollier P."/>
            <person name="Stephens C."/>
            <person name="Richardson P."/>
        </authorList>
    </citation>
    <scope>NUCLEOTIDE SEQUENCE [LARGE SCALE GENOMIC DNA]</scope>
    <source>
        <strain evidence="2 3">MCS10</strain>
    </source>
</reference>
<evidence type="ECO:0000313" key="3">
    <source>
        <dbReference type="Proteomes" id="UP000001964"/>
    </source>
</evidence>
<dbReference type="RefSeq" id="WP_011642448.1">
    <property type="nucleotide sequence ID" value="NC_008347.1"/>
</dbReference>
<sequence length="153" mass="16435">MYEILFSAINIAVFPAWLLLLFAPGWRWTGPVVHTALVPLALGAVYLGFLTLGIVFGQSDPEAGMSSLAAVQALFSHPVGLLTGWVHFLAFDLFVGAWISRDARRRGVARALVVPSLILAFLFGPTGLLLYLIGRKLTGKAGWSLDESGQVVA</sequence>
<dbReference type="OrthoDB" id="345237at2"/>
<dbReference type="EMBL" id="CP000449">
    <property type="protein sequence ID" value="ABI64801.1"/>
    <property type="molecule type" value="Genomic_DNA"/>
</dbReference>
<feature type="transmembrane region" description="Helical" evidence="1">
    <location>
        <begin position="111"/>
        <end position="133"/>
    </location>
</feature>
<proteinExistence type="predicted"/>
<dbReference type="KEGG" id="mmr:Mmar10_0508"/>
<accession>Q0ASD6</accession>